<dbReference type="Proteomes" id="UP000294558">
    <property type="component" value="Unassembled WGS sequence"/>
</dbReference>
<comment type="caution">
    <text evidence="2">The sequence shown here is derived from an EMBL/GenBank/DDBJ whole genome shotgun (WGS) entry which is preliminary data.</text>
</comment>
<dbReference type="OrthoDB" id="4856332at2"/>
<dbReference type="SUPFAM" id="SSF52833">
    <property type="entry name" value="Thioredoxin-like"/>
    <property type="match status" value="1"/>
</dbReference>
<keyword evidence="3" id="KW-1185">Reference proteome</keyword>
<reference evidence="2 3" key="1">
    <citation type="submission" date="2019-03" db="EMBL/GenBank/DDBJ databases">
        <title>Sequencing the genomes of 1000 actinobacteria strains.</title>
        <authorList>
            <person name="Klenk H.-P."/>
        </authorList>
    </citation>
    <scope>NUCLEOTIDE SEQUENCE [LARGE SCALE GENOMIC DNA]</scope>
    <source>
        <strain evidence="2 3">DSM 18936</strain>
    </source>
</reference>
<keyword evidence="2" id="KW-0413">Isomerase</keyword>
<gene>
    <name evidence="2" type="ORF">BDK89_1220</name>
</gene>
<dbReference type="GO" id="GO:0016853">
    <property type="term" value="F:isomerase activity"/>
    <property type="evidence" value="ECO:0007669"/>
    <property type="project" value="UniProtKB-KW"/>
</dbReference>
<accession>A0A4R7HYA4</accession>
<dbReference type="InterPro" id="IPR036249">
    <property type="entry name" value="Thioredoxin-like_sf"/>
</dbReference>
<protein>
    <submittedName>
        <fullName evidence="2">Putative DsbA family dithiol-disulfide isomerase</fullName>
    </submittedName>
</protein>
<feature type="domain" description="DSBA-like thioredoxin" evidence="1">
    <location>
        <begin position="9"/>
        <end position="194"/>
    </location>
</feature>
<dbReference type="EMBL" id="SOAU01000001">
    <property type="protein sequence ID" value="TDT15644.1"/>
    <property type="molecule type" value="Genomic_DNA"/>
</dbReference>
<sequence length="204" mass="22421">MVSVVSPALVVYGDFNCPYSALASERAARLEQHGAARVEWRCVEHDPSIGPDEFPMTGAHHDQYATEIEHVRALSSDGEADGFRVPSRRLNTRDINHTYASADSVRRAGLRQTLFAAYWIRDLDVTDDAVIESLVADVPSSLSDDESSSRSDVAEFFVRTWTAEWREVGRGTVPVVVTDAGTVARGLDALELLSELGRTDRVDA</sequence>
<proteinExistence type="predicted"/>
<name>A0A4R7HYA4_9ACTN</name>
<evidence type="ECO:0000313" key="3">
    <source>
        <dbReference type="Proteomes" id="UP000294558"/>
    </source>
</evidence>
<organism evidence="2 3">
    <name type="scientific">Ilumatobacter fluminis</name>
    <dbReference type="NCBI Taxonomy" id="467091"/>
    <lineage>
        <taxon>Bacteria</taxon>
        <taxon>Bacillati</taxon>
        <taxon>Actinomycetota</taxon>
        <taxon>Acidimicrobiia</taxon>
        <taxon>Acidimicrobiales</taxon>
        <taxon>Ilumatobacteraceae</taxon>
        <taxon>Ilumatobacter</taxon>
    </lineage>
</organism>
<dbReference type="GO" id="GO:0016491">
    <property type="term" value="F:oxidoreductase activity"/>
    <property type="evidence" value="ECO:0007669"/>
    <property type="project" value="InterPro"/>
</dbReference>
<dbReference type="AlphaFoldDB" id="A0A4R7HYA4"/>
<evidence type="ECO:0000313" key="2">
    <source>
        <dbReference type="EMBL" id="TDT15644.1"/>
    </source>
</evidence>
<dbReference type="InterPro" id="IPR001853">
    <property type="entry name" value="DSBA-like_thioredoxin_dom"/>
</dbReference>
<dbReference type="Pfam" id="PF01323">
    <property type="entry name" value="DSBA"/>
    <property type="match status" value="1"/>
</dbReference>
<dbReference type="Gene3D" id="3.40.30.10">
    <property type="entry name" value="Glutaredoxin"/>
    <property type="match status" value="1"/>
</dbReference>
<evidence type="ECO:0000259" key="1">
    <source>
        <dbReference type="Pfam" id="PF01323"/>
    </source>
</evidence>